<dbReference type="InterPro" id="IPR022691">
    <property type="entry name" value="Tscrpt_elong_fac_GreA/B_N"/>
</dbReference>
<comment type="caution">
    <text evidence="12">The sequence shown here is derived from an EMBL/GenBank/DDBJ whole genome shotgun (WGS) entry which is preliminary data.</text>
</comment>
<dbReference type="PIRSF" id="PIRSF006092">
    <property type="entry name" value="GreA_GreB"/>
    <property type="match status" value="1"/>
</dbReference>
<evidence type="ECO:0000259" key="11">
    <source>
        <dbReference type="Pfam" id="PF03449"/>
    </source>
</evidence>
<evidence type="ECO:0000256" key="5">
    <source>
        <dbReference type="ARBA" id="ARBA00023163"/>
    </source>
</evidence>
<accession>A0A372INE7</accession>
<evidence type="ECO:0000256" key="8">
    <source>
        <dbReference type="HAMAP-Rule" id="MF_00105"/>
    </source>
</evidence>
<dbReference type="InterPro" id="IPR006359">
    <property type="entry name" value="Tscrpt_elong_fac_GreA"/>
</dbReference>
<keyword evidence="5 8" id="KW-0804">Transcription</keyword>
<evidence type="ECO:0000313" key="12">
    <source>
        <dbReference type="EMBL" id="RFU16113.1"/>
    </source>
</evidence>
<reference evidence="12 13" key="1">
    <citation type="submission" date="2018-08" db="EMBL/GenBank/DDBJ databases">
        <title>Acidipila sp. 4G-K13, an acidobacterium isolated from forest soil.</title>
        <authorList>
            <person name="Gao Z.-H."/>
            <person name="Qiu L.-H."/>
        </authorList>
    </citation>
    <scope>NUCLEOTIDE SEQUENCE [LARGE SCALE GENOMIC DNA]</scope>
    <source>
        <strain evidence="12 13">4G-K13</strain>
    </source>
</reference>
<protein>
    <recommendedName>
        <fullName evidence="2 8">Transcription elongation factor GreA</fullName>
    </recommendedName>
    <alternativeName>
        <fullName evidence="7 8">Transcript cleavage factor GreA</fullName>
    </alternativeName>
</protein>
<dbReference type="InterPro" id="IPR036953">
    <property type="entry name" value="GreA/GreB_C_sf"/>
</dbReference>
<dbReference type="SUPFAM" id="SSF54534">
    <property type="entry name" value="FKBP-like"/>
    <property type="match status" value="1"/>
</dbReference>
<organism evidence="12 13">
    <name type="scientific">Paracidobacterium acidisoli</name>
    <dbReference type="NCBI Taxonomy" id="2303751"/>
    <lineage>
        <taxon>Bacteria</taxon>
        <taxon>Pseudomonadati</taxon>
        <taxon>Acidobacteriota</taxon>
        <taxon>Terriglobia</taxon>
        <taxon>Terriglobales</taxon>
        <taxon>Acidobacteriaceae</taxon>
        <taxon>Paracidobacterium</taxon>
    </lineage>
</organism>
<dbReference type="GO" id="GO:0032784">
    <property type="term" value="P:regulation of DNA-templated transcription elongation"/>
    <property type="evidence" value="ECO:0007669"/>
    <property type="project" value="UniProtKB-UniRule"/>
</dbReference>
<dbReference type="PROSITE" id="PS00829">
    <property type="entry name" value="GREAB_1"/>
    <property type="match status" value="1"/>
</dbReference>
<dbReference type="Pfam" id="PF03449">
    <property type="entry name" value="GreA_GreB_N"/>
    <property type="match status" value="1"/>
</dbReference>
<dbReference type="PANTHER" id="PTHR30437">
    <property type="entry name" value="TRANSCRIPTION ELONGATION FACTOR GREA"/>
    <property type="match status" value="1"/>
</dbReference>
<dbReference type="PANTHER" id="PTHR30437:SF4">
    <property type="entry name" value="TRANSCRIPTION ELONGATION FACTOR GREA"/>
    <property type="match status" value="1"/>
</dbReference>
<dbReference type="InterPro" id="IPR023459">
    <property type="entry name" value="Tscrpt_elong_fac_GreA/B_fam"/>
</dbReference>
<dbReference type="InterPro" id="IPR036805">
    <property type="entry name" value="Tscrpt_elong_fac_GreA/B_N_sf"/>
</dbReference>
<evidence type="ECO:0000259" key="10">
    <source>
        <dbReference type="Pfam" id="PF01272"/>
    </source>
</evidence>
<dbReference type="OrthoDB" id="9808774at2"/>
<dbReference type="GO" id="GO:0006354">
    <property type="term" value="P:DNA-templated transcription elongation"/>
    <property type="evidence" value="ECO:0007669"/>
    <property type="project" value="TreeGrafter"/>
</dbReference>
<feature type="domain" description="Transcription elongation factor GreA/GreB N-terminal" evidence="11">
    <location>
        <begin position="7"/>
        <end position="65"/>
    </location>
</feature>
<evidence type="ECO:0000256" key="2">
    <source>
        <dbReference type="ARBA" id="ARBA00013729"/>
    </source>
</evidence>
<dbReference type="InterPro" id="IPR001437">
    <property type="entry name" value="Tscrpt_elong_fac_GreA/B_C"/>
</dbReference>
<proteinExistence type="inferred from homology"/>
<sequence length="157" mass="17544">MPEHIKKKLLEEIRLLEHELTHELPAEIKKAVALGDLSENAEYHMAKQRQEFVNARLGQLKKRMGDLALVNLANIPKDRVAFGSTVLVYDTNKDEKIEYKLVTSEESDVTKGLISTTSPIGRSLVGKQVGDMATVVTPNGNRELEVLKLTTIHDEAE</sequence>
<dbReference type="Proteomes" id="UP000264702">
    <property type="component" value="Unassembled WGS sequence"/>
</dbReference>
<dbReference type="InterPro" id="IPR018151">
    <property type="entry name" value="TF_GreA/GreB_CS"/>
</dbReference>
<feature type="domain" description="Transcription elongation factor GreA/GreB C-terminal" evidence="10">
    <location>
        <begin position="76"/>
        <end position="150"/>
    </location>
</feature>
<dbReference type="HAMAP" id="MF_00105">
    <property type="entry name" value="GreA_GreB"/>
    <property type="match status" value="1"/>
</dbReference>
<dbReference type="InterPro" id="IPR028624">
    <property type="entry name" value="Tscrpt_elong_fac_GreA/B"/>
</dbReference>
<keyword evidence="12" id="KW-0648">Protein biosynthesis</keyword>
<keyword evidence="13" id="KW-1185">Reference proteome</keyword>
<dbReference type="RefSeq" id="WP_117300140.1">
    <property type="nucleotide sequence ID" value="NZ_QVQT02000004.1"/>
</dbReference>
<keyword evidence="3 8" id="KW-0805">Transcription regulation</keyword>
<dbReference type="GO" id="GO:0003746">
    <property type="term" value="F:translation elongation factor activity"/>
    <property type="evidence" value="ECO:0007669"/>
    <property type="project" value="UniProtKB-KW"/>
</dbReference>
<dbReference type="FunFam" id="3.10.50.30:FF:000001">
    <property type="entry name" value="Transcription elongation factor GreA"/>
    <property type="match status" value="1"/>
</dbReference>
<dbReference type="AlphaFoldDB" id="A0A372INE7"/>
<evidence type="ECO:0000313" key="13">
    <source>
        <dbReference type="Proteomes" id="UP000264702"/>
    </source>
</evidence>
<dbReference type="SUPFAM" id="SSF46557">
    <property type="entry name" value="GreA transcript cleavage protein, N-terminal domain"/>
    <property type="match status" value="1"/>
</dbReference>
<evidence type="ECO:0000256" key="9">
    <source>
        <dbReference type="RuleBase" id="RU000556"/>
    </source>
</evidence>
<dbReference type="Gene3D" id="3.10.50.30">
    <property type="entry name" value="Transcription elongation factor, GreA/GreB, C-terminal domain"/>
    <property type="match status" value="1"/>
</dbReference>
<dbReference type="EMBL" id="QVQT01000004">
    <property type="protein sequence ID" value="RFU16113.1"/>
    <property type="molecule type" value="Genomic_DNA"/>
</dbReference>
<evidence type="ECO:0000256" key="6">
    <source>
        <dbReference type="ARBA" id="ARBA00024916"/>
    </source>
</evidence>
<dbReference type="GO" id="GO:0070063">
    <property type="term" value="F:RNA polymerase binding"/>
    <property type="evidence" value="ECO:0007669"/>
    <property type="project" value="InterPro"/>
</dbReference>
<evidence type="ECO:0000256" key="1">
    <source>
        <dbReference type="ARBA" id="ARBA00008213"/>
    </source>
</evidence>
<dbReference type="PROSITE" id="PS00830">
    <property type="entry name" value="GREAB_2"/>
    <property type="match status" value="1"/>
</dbReference>
<keyword evidence="12" id="KW-0251">Elongation factor</keyword>
<keyword evidence="4 8" id="KW-0238">DNA-binding</keyword>
<evidence type="ECO:0000256" key="7">
    <source>
        <dbReference type="ARBA" id="ARBA00030776"/>
    </source>
</evidence>
<comment type="similarity">
    <text evidence="1 8 9">Belongs to the GreA/GreB family.</text>
</comment>
<evidence type="ECO:0000256" key="3">
    <source>
        <dbReference type="ARBA" id="ARBA00023015"/>
    </source>
</evidence>
<dbReference type="Pfam" id="PF01272">
    <property type="entry name" value="GreA_GreB"/>
    <property type="match status" value="1"/>
</dbReference>
<dbReference type="Gene3D" id="1.10.287.180">
    <property type="entry name" value="Transcription elongation factor, GreA/GreB, N-terminal domain"/>
    <property type="match status" value="1"/>
</dbReference>
<evidence type="ECO:0000256" key="4">
    <source>
        <dbReference type="ARBA" id="ARBA00023125"/>
    </source>
</evidence>
<gene>
    <name evidence="8" type="primary">greA</name>
    <name evidence="12" type="ORF">D0Y96_11875</name>
</gene>
<comment type="function">
    <text evidence="6 8 9">Necessary for efficient RNA polymerase transcription elongation past template-encoded arresting sites. The arresting sites in DNA have the property of trapping a certain fraction of elongating RNA polymerases that pass through, resulting in locked ternary complexes. Cleavage of the nascent transcript by cleavage factors such as GreA or GreB allows the resumption of elongation from the new 3'terminus. GreA releases sequences of 2 to 3 nucleotides.</text>
</comment>
<name>A0A372INE7_9BACT</name>
<dbReference type="GO" id="GO:0003677">
    <property type="term" value="F:DNA binding"/>
    <property type="evidence" value="ECO:0007669"/>
    <property type="project" value="UniProtKB-UniRule"/>
</dbReference>
<dbReference type="NCBIfam" id="TIGR01462">
    <property type="entry name" value="greA"/>
    <property type="match status" value="1"/>
</dbReference>